<keyword evidence="3" id="KW-1185">Reference proteome</keyword>
<evidence type="ECO:0000256" key="1">
    <source>
        <dbReference type="SAM" id="Phobius"/>
    </source>
</evidence>
<keyword evidence="1" id="KW-1133">Transmembrane helix</keyword>
<dbReference type="EMBL" id="BOMH01000039">
    <property type="protein sequence ID" value="GID67358.1"/>
    <property type="molecule type" value="Genomic_DNA"/>
</dbReference>
<keyword evidence="1" id="KW-0812">Transmembrane</keyword>
<name>A0A919M7I2_9ACTN</name>
<accession>A0A919M7I2</accession>
<protein>
    <submittedName>
        <fullName evidence="2">Uncharacterized protein</fullName>
    </submittedName>
</protein>
<proteinExistence type="predicted"/>
<gene>
    <name evidence="2" type="ORF">Acy02nite_52390</name>
</gene>
<organism evidence="2 3">
    <name type="scientific">Actinoplanes cyaneus</name>
    <dbReference type="NCBI Taxonomy" id="52696"/>
    <lineage>
        <taxon>Bacteria</taxon>
        <taxon>Bacillati</taxon>
        <taxon>Actinomycetota</taxon>
        <taxon>Actinomycetes</taxon>
        <taxon>Micromonosporales</taxon>
        <taxon>Micromonosporaceae</taxon>
        <taxon>Actinoplanes</taxon>
    </lineage>
</organism>
<keyword evidence="1" id="KW-0472">Membrane</keyword>
<comment type="caution">
    <text evidence="2">The sequence shown here is derived from an EMBL/GenBank/DDBJ whole genome shotgun (WGS) entry which is preliminary data.</text>
</comment>
<dbReference type="AlphaFoldDB" id="A0A919M7I2"/>
<evidence type="ECO:0000313" key="3">
    <source>
        <dbReference type="Proteomes" id="UP000619479"/>
    </source>
</evidence>
<feature type="transmembrane region" description="Helical" evidence="1">
    <location>
        <begin position="49"/>
        <end position="69"/>
    </location>
</feature>
<evidence type="ECO:0000313" key="2">
    <source>
        <dbReference type="EMBL" id="GID67358.1"/>
    </source>
</evidence>
<sequence>MTLIGTLLAAGVVPVIAYRIGRTQAAWRDARNAKRSLRADRRTAWSHTARLAVGAIVLLLGLTAAAVGLTR</sequence>
<reference evidence="2" key="1">
    <citation type="submission" date="2021-01" db="EMBL/GenBank/DDBJ databases">
        <title>Whole genome shotgun sequence of Actinoplanes cyaneus NBRC 14990.</title>
        <authorList>
            <person name="Komaki H."/>
            <person name="Tamura T."/>
        </authorList>
    </citation>
    <scope>NUCLEOTIDE SEQUENCE</scope>
    <source>
        <strain evidence="2">NBRC 14990</strain>
    </source>
</reference>
<dbReference type="Proteomes" id="UP000619479">
    <property type="component" value="Unassembled WGS sequence"/>
</dbReference>
<dbReference type="RefSeq" id="WP_203744983.1">
    <property type="nucleotide sequence ID" value="NZ_BAAAUC010000066.1"/>
</dbReference>